<dbReference type="Pfam" id="PF19953">
    <property type="entry name" value="EACC1"/>
    <property type="match status" value="1"/>
</dbReference>
<proteinExistence type="predicted"/>
<gene>
    <name evidence="1" type="ORF">ACIBG2_39615</name>
</gene>
<keyword evidence="2" id="KW-1185">Reference proteome</keyword>
<accession>A0ABW7Z5U2</accession>
<protein>
    <submittedName>
        <fullName evidence="1">Uncharacterized protein</fullName>
    </submittedName>
</protein>
<reference evidence="1 2" key="1">
    <citation type="submission" date="2024-10" db="EMBL/GenBank/DDBJ databases">
        <title>The Natural Products Discovery Center: Release of the First 8490 Sequenced Strains for Exploring Actinobacteria Biosynthetic Diversity.</title>
        <authorList>
            <person name="Kalkreuter E."/>
            <person name="Kautsar S.A."/>
            <person name="Yang D."/>
            <person name="Bader C.D."/>
            <person name="Teijaro C.N."/>
            <person name="Fluegel L."/>
            <person name="Davis C.M."/>
            <person name="Simpson J.R."/>
            <person name="Lauterbach L."/>
            <person name="Steele A.D."/>
            <person name="Gui C."/>
            <person name="Meng S."/>
            <person name="Li G."/>
            <person name="Viehrig K."/>
            <person name="Ye F."/>
            <person name="Su P."/>
            <person name="Kiefer A.F."/>
            <person name="Nichols A."/>
            <person name="Cepeda A.J."/>
            <person name="Yan W."/>
            <person name="Fan B."/>
            <person name="Jiang Y."/>
            <person name="Adhikari A."/>
            <person name="Zheng C.-J."/>
            <person name="Schuster L."/>
            <person name="Cowan T.M."/>
            <person name="Smanski M.J."/>
            <person name="Chevrette M.G."/>
            <person name="De Carvalho L.P.S."/>
            <person name="Shen B."/>
        </authorList>
    </citation>
    <scope>NUCLEOTIDE SEQUENCE [LARGE SCALE GENOMIC DNA]</scope>
    <source>
        <strain evidence="1 2">NPDC050545</strain>
    </source>
</reference>
<sequence>MPDITLEAEPDLLHSLEEWLRDVDALRGRVRLLTPPPVPGRMGGPPELRVAVEAGAQAAALSRTVEMWLRVRGPGVTLKLRVGRRVTELDLRGEVDVDRLARQVDAILREALHAAGP</sequence>
<organism evidence="1 2">
    <name type="scientific">Nonomuraea typhae</name>
    <dbReference type="NCBI Taxonomy" id="2603600"/>
    <lineage>
        <taxon>Bacteria</taxon>
        <taxon>Bacillati</taxon>
        <taxon>Actinomycetota</taxon>
        <taxon>Actinomycetes</taxon>
        <taxon>Streptosporangiales</taxon>
        <taxon>Streptosporangiaceae</taxon>
        <taxon>Nonomuraea</taxon>
    </lineage>
</organism>
<dbReference type="RefSeq" id="WP_397089318.1">
    <property type="nucleotide sequence ID" value="NZ_JBITGY010000012.1"/>
</dbReference>
<evidence type="ECO:0000313" key="1">
    <source>
        <dbReference type="EMBL" id="MFI6503547.1"/>
    </source>
</evidence>
<evidence type="ECO:0000313" key="2">
    <source>
        <dbReference type="Proteomes" id="UP001612741"/>
    </source>
</evidence>
<name>A0ABW7Z5U2_9ACTN</name>
<dbReference type="EMBL" id="JBITGY010000012">
    <property type="protein sequence ID" value="MFI6503547.1"/>
    <property type="molecule type" value="Genomic_DNA"/>
</dbReference>
<dbReference type="InterPro" id="IPR045428">
    <property type="entry name" value="EACC1"/>
</dbReference>
<dbReference type="Proteomes" id="UP001612741">
    <property type="component" value="Unassembled WGS sequence"/>
</dbReference>
<comment type="caution">
    <text evidence="1">The sequence shown here is derived from an EMBL/GenBank/DDBJ whole genome shotgun (WGS) entry which is preliminary data.</text>
</comment>